<gene>
    <name evidence="5" type="ORF">MBOU_13960</name>
</gene>
<feature type="domain" description="AMP-dependent synthetase/ligase" evidence="3">
    <location>
        <begin position="12"/>
        <end position="337"/>
    </location>
</feature>
<keyword evidence="6" id="KW-1185">Reference proteome</keyword>
<dbReference type="PANTHER" id="PTHR43201">
    <property type="entry name" value="ACYL-COA SYNTHETASE"/>
    <property type="match status" value="1"/>
</dbReference>
<protein>
    <recommendedName>
        <fullName evidence="7">AMP-dependent synthetase</fullName>
    </recommendedName>
</protein>
<dbReference type="GO" id="GO:0031956">
    <property type="term" value="F:medium-chain fatty acid-CoA ligase activity"/>
    <property type="evidence" value="ECO:0007669"/>
    <property type="project" value="TreeGrafter"/>
</dbReference>
<evidence type="ECO:0000313" key="5">
    <source>
        <dbReference type="EMBL" id="GFG89354.1"/>
    </source>
</evidence>
<reference evidence="5 6" key="1">
    <citation type="journal article" date="2019" name="Emerg. Microbes Infect.">
        <title>Comprehensive subspecies identification of 175 nontuberculous mycobacteria species based on 7547 genomic profiles.</title>
        <authorList>
            <person name="Matsumoto Y."/>
            <person name="Kinjo T."/>
            <person name="Motooka D."/>
            <person name="Nabeya D."/>
            <person name="Jung N."/>
            <person name="Uechi K."/>
            <person name="Horii T."/>
            <person name="Iida T."/>
            <person name="Fujita J."/>
            <person name="Nakamura S."/>
        </authorList>
    </citation>
    <scope>NUCLEOTIDE SEQUENCE [LARGE SCALE GENOMIC DNA]</scope>
    <source>
        <strain evidence="5 6">JCM 30725</strain>
    </source>
</reference>
<accession>A0A7I9YKY6</accession>
<feature type="domain" description="AMP-binding enzyme C-terminal" evidence="4">
    <location>
        <begin position="397"/>
        <end position="470"/>
    </location>
</feature>
<dbReference type="Gene3D" id="3.30.300.30">
    <property type="match status" value="1"/>
</dbReference>
<dbReference type="Pfam" id="PF13193">
    <property type="entry name" value="AMP-binding_C"/>
    <property type="match status" value="1"/>
</dbReference>
<dbReference type="InterPro" id="IPR000873">
    <property type="entry name" value="AMP-dep_synth/lig_dom"/>
</dbReference>
<evidence type="ECO:0000259" key="3">
    <source>
        <dbReference type="Pfam" id="PF00501"/>
    </source>
</evidence>
<dbReference type="Pfam" id="PF00501">
    <property type="entry name" value="AMP-binding"/>
    <property type="match status" value="1"/>
</dbReference>
<dbReference type="Proteomes" id="UP000465360">
    <property type="component" value="Unassembled WGS sequence"/>
</dbReference>
<organism evidence="5 6">
    <name type="scientific">Mycobacterium bourgelatii</name>
    <dbReference type="NCBI Taxonomy" id="1273442"/>
    <lineage>
        <taxon>Bacteria</taxon>
        <taxon>Bacillati</taxon>
        <taxon>Actinomycetota</taxon>
        <taxon>Actinomycetes</taxon>
        <taxon>Mycobacteriales</taxon>
        <taxon>Mycobacteriaceae</taxon>
        <taxon>Mycobacterium</taxon>
    </lineage>
</organism>
<dbReference type="InterPro" id="IPR045851">
    <property type="entry name" value="AMP-bd_C_sf"/>
</dbReference>
<dbReference type="SUPFAM" id="SSF56801">
    <property type="entry name" value="Acetyl-CoA synthetase-like"/>
    <property type="match status" value="1"/>
</dbReference>
<dbReference type="Gene3D" id="3.40.50.12780">
    <property type="entry name" value="N-terminal domain of ligase-like"/>
    <property type="match status" value="1"/>
</dbReference>
<dbReference type="InterPro" id="IPR042099">
    <property type="entry name" value="ANL_N_sf"/>
</dbReference>
<dbReference type="RefSeq" id="WP_163709518.1">
    <property type="nucleotide sequence ID" value="NZ_BLKZ01000001.1"/>
</dbReference>
<dbReference type="GO" id="GO:0006631">
    <property type="term" value="P:fatty acid metabolic process"/>
    <property type="evidence" value="ECO:0007669"/>
    <property type="project" value="TreeGrafter"/>
</dbReference>
<dbReference type="InterPro" id="IPR020845">
    <property type="entry name" value="AMP-binding_CS"/>
</dbReference>
<evidence type="ECO:0008006" key="7">
    <source>
        <dbReference type="Google" id="ProtNLM"/>
    </source>
</evidence>
<name>A0A7I9YKY6_MYCBU</name>
<proteinExistence type="inferred from homology"/>
<dbReference type="AlphaFoldDB" id="A0A7I9YKY6"/>
<evidence type="ECO:0000259" key="4">
    <source>
        <dbReference type="Pfam" id="PF13193"/>
    </source>
</evidence>
<evidence type="ECO:0000256" key="2">
    <source>
        <dbReference type="ARBA" id="ARBA00022598"/>
    </source>
</evidence>
<dbReference type="InterPro" id="IPR025110">
    <property type="entry name" value="AMP-bd_C"/>
</dbReference>
<sequence>MSLAEVLDGPPDIAVHTLGGDVTRNELAASADRLSKVLTEIGLTTGQVVAAMLPNDSVTIAALFGTWRAGGVYTPLNPRAPDAELVTQLETLRPVAVITTPALAQRFAASGLPVVAGSELEWSVTSTSAPPAGRRSYDADVALLQFTSGTTGPPKPVPLRHATVLDLIDRLLDKLRGAKSATAEKRTPMPNLVPLSLSLWAGIYQVLFAFRAGAGVVLMERFSPTDFAALVKRHQLRSTVLPPAALTMVLHDDSVTDLSPLRIVRSITAPLSPVQAARFRHKFGVLVLNSYGQTELGGEVVGWSAADAREWGETKLGSVGRPLPGIDVTIRNDEVMVRTPTTAARKIDPAFLDRLTDDGWFHTGDLGWFDDDGFLWLDGRVSEMINRGGLKVFPGAVEDVLVAADGVREAAVVGIPDERLGEVPWAFVVRSDPSLTETALVSWCRERLTPYRVPARIVFVDQLPRNDVGKVVKRELAALAQ</sequence>
<dbReference type="EMBL" id="BLKZ01000001">
    <property type="protein sequence ID" value="GFG89354.1"/>
    <property type="molecule type" value="Genomic_DNA"/>
</dbReference>
<comment type="caution">
    <text evidence="5">The sequence shown here is derived from an EMBL/GenBank/DDBJ whole genome shotgun (WGS) entry which is preliminary data.</text>
</comment>
<keyword evidence="2" id="KW-0436">Ligase</keyword>
<comment type="similarity">
    <text evidence="1">Belongs to the ATP-dependent AMP-binding enzyme family.</text>
</comment>
<dbReference type="PANTHER" id="PTHR43201:SF5">
    <property type="entry name" value="MEDIUM-CHAIN ACYL-COA LIGASE ACSF2, MITOCHONDRIAL"/>
    <property type="match status" value="1"/>
</dbReference>
<evidence type="ECO:0000256" key="1">
    <source>
        <dbReference type="ARBA" id="ARBA00006432"/>
    </source>
</evidence>
<dbReference type="PROSITE" id="PS00455">
    <property type="entry name" value="AMP_BINDING"/>
    <property type="match status" value="1"/>
</dbReference>
<dbReference type="CDD" id="cd04433">
    <property type="entry name" value="AFD_class_I"/>
    <property type="match status" value="1"/>
</dbReference>
<evidence type="ECO:0000313" key="6">
    <source>
        <dbReference type="Proteomes" id="UP000465360"/>
    </source>
</evidence>